<dbReference type="EMBL" id="CM029047">
    <property type="protein sequence ID" value="KAG2582348.1"/>
    <property type="molecule type" value="Genomic_DNA"/>
</dbReference>
<comment type="caution">
    <text evidence="1">The sequence shown here is derived from an EMBL/GenBank/DDBJ whole genome shotgun (WGS) entry which is preliminary data.</text>
</comment>
<feature type="non-terminal residue" evidence="1">
    <location>
        <position position="1"/>
    </location>
</feature>
<reference evidence="1" key="1">
    <citation type="submission" date="2020-05" db="EMBL/GenBank/DDBJ databases">
        <title>WGS assembly of Panicum virgatum.</title>
        <authorList>
            <person name="Lovell J.T."/>
            <person name="Jenkins J."/>
            <person name="Shu S."/>
            <person name="Juenger T.E."/>
            <person name="Schmutz J."/>
        </authorList>
    </citation>
    <scope>NUCLEOTIDE SEQUENCE</scope>
    <source>
        <strain evidence="1">AP13</strain>
    </source>
</reference>
<dbReference type="AlphaFoldDB" id="A0A8T0RB49"/>
<keyword evidence="2" id="KW-1185">Reference proteome</keyword>
<gene>
    <name evidence="1" type="ORF">PVAP13_6KG104935</name>
</gene>
<evidence type="ECO:0000313" key="1">
    <source>
        <dbReference type="EMBL" id="KAG2582348.1"/>
    </source>
</evidence>
<accession>A0A8T0RB49</accession>
<feature type="non-terminal residue" evidence="1">
    <location>
        <position position="146"/>
    </location>
</feature>
<dbReference type="PANTHER" id="PTHR36617:SF15">
    <property type="entry name" value="REVERSE TRANSCRIPTASE ZINC-BINDING DOMAIN-CONTAINING PROTEIN"/>
    <property type="match status" value="1"/>
</dbReference>
<protein>
    <submittedName>
        <fullName evidence="1">Uncharacterized protein</fullName>
    </submittedName>
</protein>
<sequence length="146" mass="17578">DLCCRFLRQKYSKRKPLLRGVNKIKNSFSWGAVFEVDNGKYVRFREDVWNGDVPLKTAFPRLYDLSNNKSKVVRDVYDGENWNITFRRTLGTHDLELWEELMDRLEEVQLNEEPDKVRWAFEKSGEFTTKSMYRWLLHRGVVNKRL</sequence>
<organism evidence="1 2">
    <name type="scientific">Panicum virgatum</name>
    <name type="common">Blackwell switchgrass</name>
    <dbReference type="NCBI Taxonomy" id="38727"/>
    <lineage>
        <taxon>Eukaryota</taxon>
        <taxon>Viridiplantae</taxon>
        <taxon>Streptophyta</taxon>
        <taxon>Embryophyta</taxon>
        <taxon>Tracheophyta</taxon>
        <taxon>Spermatophyta</taxon>
        <taxon>Magnoliopsida</taxon>
        <taxon>Liliopsida</taxon>
        <taxon>Poales</taxon>
        <taxon>Poaceae</taxon>
        <taxon>PACMAD clade</taxon>
        <taxon>Panicoideae</taxon>
        <taxon>Panicodae</taxon>
        <taxon>Paniceae</taxon>
        <taxon>Panicinae</taxon>
        <taxon>Panicum</taxon>
        <taxon>Panicum sect. Hiantes</taxon>
    </lineage>
</organism>
<dbReference type="Proteomes" id="UP000823388">
    <property type="component" value="Chromosome 6K"/>
</dbReference>
<dbReference type="PANTHER" id="PTHR36617">
    <property type="entry name" value="PROTEIN, PUTATIVE-RELATED"/>
    <property type="match status" value="1"/>
</dbReference>
<proteinExistence type="predicted"/>
<name>A0A8T0RB49_PANVG</name>
<evidence type="ECO:0000313" key="2">
    <source>
        <dbReference type="Proteomes" id="UP000823388"/>
    </source>
</evidence>